<evidence type="ECO:0000313" key="2">
    <source>
        <dbReference type="Proteomes" id="UP001589750"/>
    </source>
</evidence>
<accession>A0ABV5K9W7</accession>
<protein>
    <recommendedName>
        <fullName evidence="3">ASCH domain-containing protein</fullName>
    </recommendedName>
</protein>
<comment type="caution">
    <text evidence="1">The sequence shown here is derived from an EMBL/GenBank/DDBJ whole genome shotgun (WGS) entry which is preliminary data.</text>
</comment>
<proteinExistence type="predicted"/>
<dbReference type="Proteomes" id="UP001589750">
    <property type="component" value="Unassembled WGS sequence"/>
</dbReference>
<name>A0ABV5K9W7_9ACTN</name>
<keyword evidence="2" id="KW-1185">Reference proteome</keyword>
<dbReference type="EMBL" id="JBHMDG010000008">
    <property type="protein sequence ID" value="MFB9312675.1"/>
    <property type="molecule type" value="Genomic_DNA"/>
</dbReference>
<reference evidence="1 2" key="1">
    <citation type="submission" date="2024-09" db="EMBL/GenBank/DDBJ databases">
        <authorList>
            <person name="Sun Q."/>
            <person name="Mori K."/>
        </authorList>
    </citation>
    <scope>NUCLEOTIDE SEQUENCE [LARGE SCALE GENOMIC DNA]</scope>
    <source>
        <strain evidence="1 2">JCM 9626</strain>
    </source>
</reference>
<dbReference type="RefSeq" id="WP_140008154.1">
    <property type="nucleotide sequence ID" value="NZ_JBHMDG010000008.1"/>
</dbReference>
<sequence length="144" mass="16242">MLAAWIAERLTLATSTDDPRPWTYPSLIRYPAEYVGQIGYENHSIAVGDLVVSDVHGFNPANVYVRRVSGKVDGLSVAEIIVSVVGDEYAQEELDQENDEANRYPLGPKECWRGRMVGKYRYGRDGHLMTNDEFESDWEAVDAE</sequence>
<evidence type="ECO:0000313" key="1">
    <source>
        <dbReference type="EMBL" id="MFB9312675.1"/>
    </source>
</evidence>
<organism evidence="1 2">
    <name type="scientific">Nocardioides plantarum</name>
    <dbReference type="NCBI Taxonomy" id="29299"/>
    <lineage>
        <taxon>Bacteria</taxon>
        <taxon>Bacillati</taxon>
        <taxon>Actinomycetota</taxon>
        <taxon>Actinomycetes</taxon>
        <taxon>Propionibacteriales</taxon>
        <taxon>Nocardioidaceae</taxon>
        <taxon>Nocardioides</taxon>
    </lineage>
</organism>
<gene>
    <name evidence="1" type="ORF">ACFFRI_06425</name>
</gene>
<evidence type="ECO:0008006" key="3">
    <source>
        <dbReference type="Google" id="ProtNLM"/>
    </source>
</evidence>